<proteinExistence type="predicted"/>
<dbReference type="EMBL" id="JAUSTO010000001">
    <property type="protein sequence ID" value="MDQ0151347.1"/>
    <property type="molecule type" value="Genomic_DNA"/>
</dbReference>
<feature type="compositionally biased region" description="Low complexity" evidence="1">
    <location>
        <begin position="266"/>
        <end position="277"/>
    </location>
</feature>
<dbReference type="Gene3D" id="3.10.310.50">
    <property type="match status" value="1"/>
</dbReference>
<sequence length="287" mass="30112">MKRMMKIGLVSLLLALLCVMPVCAAEGTPVADMAGLFAEDETAALVEGIAAFQQHTGIDAVIVTTTDKEGYSAEAYADLFYEQGGYGKGSARSGFLYLIDMEEREVYISTAGGAIELLSDSNIEKLLNEAYHYLSDAEYAGSAEAVLHLASDYYDQAMKKGWSYDAESGSWTAAVKKRALTPLKLLVSALLSALAGLTAVGNVKRKYAMKDSVAQASASAAGLLAITGAAFSFHTQADELLHRSTERRLLPSGGASGRGGNGSGPFGPSTTHMSSGGMRHGGGGRKF</sequence>
<evidence type="ECO:0000256" key="1">
    <source>
        <dbReference type="SAM" id="MobiDB-lite"/>
    </source>
</evidence>
<keyword evidence="2" id="KW-0732">Signal</keyword>
<dbReference type="InterPro" id="IPR007621">
    <property type="entry name" value="TPM_dom"/>
</dbReference>
<comment type="caution">
    <text evidence="4">The sequence shown here is derived from an EMBL/GenBank/DDBJ whole genome shotgun (WGS) entry which is preliminary data.</text>
</comment>
<evidence type="ECO:0000313" key="4">
    <source>
        <dbReference type="EMBL" id="MDQ0151347.1"/>
    </source>
</evidence>
<organism evidence="4 5">
    <name type="scientific">Moryella indoligenes</name>
    <dbReference type="NCBI Taxonomy" id="371674"/>
    <lineage>
        <taxon>Bacteria</taxon>
        <taxon>Bacillati</taxon>
        <taxon>Bacillota</taxon>
        <taxon>Clostridia</taxon>
        <taxon>Lachnospirales</taxon>
        <taxon>Lachnospiraceae</taxon>
        <taxon>Moryella</taxon>
    </lineage>
</organism>
<accession>A0AAE4AKE7</accession>
<feature type="chain" id="PRO_5042058845" description="TPM domain-containing protein" evidence="2">
    <location>
        <begin position="25"/>
        <end position="287"/>
    </location>
</feature>
<feature type="compositionally biased region" description="Gly residues" evidence="1">
    <location>
        <begin position="254"/>
        <end position="265"/>
    </location>
</feature>
<feature type="region of interest" description="Disordered" evidence="1">
    <location>
        <begin position="249"/>
        <end position="287"/>
    </location>
</feature>
<protein>
    <recommendedName>
        <fullName evidence="3">TPM domain-containing protein</fullName>
    </recommendedName>
</protein>
<evidence type="ECO:0000313" key="5">
    <source>
        <dbReference type="Proteomes" id="UP001241537"/>
    </source>
</evidence>
<evidence type="ECO:0000259" key="3">
    <source>
        <dbReference type="Pfam" id="PF04536"/>
    </source>
</evidence>
<keyword evidence="5" id="KW-1185">Reference proteome</keyword>
<reference evidence="4" key="1">
    <citation type="submission" date="2023-07" db="EMBL/GenBank/DDBJ databases">
        <title>Genomic Encyclopedia of Type Strains, Phase IV (KMG-IV): sequencing the most valuable type-strain genomes for metagenomic binning, comparative biology and taxonomic classification.</title>
        <authorList>
            <person name="Goeker M."/>
        </authorList>
    </citation>
    <scope>NUCLEOTIDE SEQUENCE</scope>
    <source>
        <strain evidence="4">DSM 19659</strain>
    </source>
</reference>
<feature type="signal peptide" evidence="2">
    <location>
        <begin position="1"/>
        <end position="24"/>
    </location>
</feature>
<feature type="domain" description="TPM" evidence="3">
    <location>
        <begin position="30"/>
        <end position="147"/>
    </location>
</feature>
<gene>
    <name evidence="4" type="ORF">J2S20_000021</name>
</gene>
<dbReference type="Proteomes" id="UP001241537">
    <property type="component" value="Unassembled WGS sequence"/>
</dbReference>
<evidence type="ECO:0000256" key="2">
    <source>
        <dbReference type="SAM" id="SignalP"/>
    </source>
</evidence>
<dbReference type="Pfam" id="PF04536">
    <property type="entry name" value="TPM_phosphatase"/>
    <property type="match status" value="1"/>
</dbReference>
<dbReference type="AlphaFoldDB" id="A0AAE4AKE7"/>
<name>A0AAE4AKE7_9FIRM</name>